<evidence type="ECO:0000313" key="2">
    <source>
        <dbReference type="Proteomes" id="UP000247973"/>
    </source>
</evidence>
<reference evidence="1 2" key="1">
    <citation type="submission" date="2018-03" db="EMBL/GenBank/DDBJ databases">
        <title>Genomic Encyclopedia of Archaeal and Bacterial Type Strains, Phase II (KMG-II): from individual species to whole genera.</title>
        <authorList>
            <person name="Goeker M."/>
        </authorList>
    </citation>
    <scope>NUCLEOTIDE SEQUENCE [LARGE SCALE GENOMIC DNA]</scope>
    <source>
        <strain evidence="1 2">DSM 100214</strain>
    </source>
</reference>
<sequence>MANKLTKIPADNNLNFNCLDLFSCVEILEREREREREIS</sequence>
<keyword evidence="2" id="KW-1185">Reference proteome</keyword>
<evidence type="ECO:0000313" key="1">
    <source>
        <dbReference type="EMBL" id="PXV68142.1"/>
    </source>
</evidence>
<dbReference type="AlphaFoldDB" id="A0A2V3PU89"/>
<dbReference type="EMBL" id="QICL01000002">
    <property type="protein sequence ID" value="PXV68142.1"/>
    <property type="molecule type" value="Genomic_DNA"/>
</dbReference>
<proteinExistence type="predicted"/>
<name>A0A2V3PU89_9BACT</name>
<comment type="caution">
    <text evidence="1">The sequence shown here is derived from an EMBL/GenBank/DDBJ whole genome shotgun (WGS) entry which is preliminary data.</text>
</comment>
<protein>
    <submittedName>
        <fullName evidence="1">Uncharacterized protein</fullName>
    </submittedName>
</protein>
<accession>A0A2V3PU89</accession>
<dbReference type="Proteomes" id="UP000247973">
    <property type="component" value="Unassembled WGS sequence"/>
</dbReference>
<organism evidence="1 2">
    <name type="scientific">Dysgonomonas alginatilytica</name>
    <dbReference type="NCBI Taxonomy" id="1605892"/>
    <lineage>
        <taxon>Bacteria</taxon>
        <taxon>Pseudomonadati</taxon>
        <taxon>Bacteroidota</taxon>
        <taxon>Bacteroidia</taxon>
        <taxon>Bacteroidales</taxon>
        <taxon>Dysgonomonadaceae</taxon>
        <taxon>Dysgonomonas</taxon>
    </lineage>
</organism>
<gene>
    <name evidence="1" type="ORF">CLV62_102174</name>
</gene>